<comment type="catalytic activity">
    <reaction evidence="7">
        <text>adenosine + H2O + H(+) = inosine + NH4(+)</text>
        <dbReference type="Rhea" id="RHEA:24408"/>
        <dbReference type="ChEBI" id="CHEBI:15377"/>
        <dbReference type="ChEBI" id="CHEBI:15378"/>
        <dbReference type="ChEBI" id="CHEBI:16335"/>
        <dbReference type="ChEBI" id="CHEBI:17596"/>
        <dbReference type="ChEBI" id="CHEBI:28938"/>
        <dbReference type="EC" id="3.5.4.4"/>
    </reaction>
    <physiologicalReaction direction="left-to-right" evidence="7">
        <dbReference type="Rhea" id="RHEA:24409"/>
    </physiologicalReaction>
</comment>
<dbReference type="GO" id="GO:0005507">
    <property type="term" value="F:copper ion binding"/>
    <property type="evidence" value="ECO:0007669"/>
    <property type="project" value="TreeGrafter"/>
</dbReference>
<keyword evidence="3" id="KW-0808">Transferase</keyword>
<dbReference type="InterPro" id="IPR003730">
    <property type="entry name" value="Cu_polyphenol_OxRdtase"/>
</dbReference>
<proteinExistence type="inferred from homology"/>
<dbReference type="SUPFAM" id="SSF64438">
    <property type="entry name" value="CNF1/YfiH-like putative cysteine hydrolases"/>
    <property type="match status" value="1"/>
</dbReference>
<dbReference type="Gene3D" id="3.60.140.10">
    <property type="entry name" value="CNF1/YfiH-like putative cysteine hydrolases"/>
    <property type="match status" value="1"/>
</dbReference>
<comment type="catalytic activity">
    <reaction evidence="8">
        <text>adenosine + phosphate = alpha-D-ribose 1-phosphate + adenine</text>
        <dbReference type="Rhea" id="RHEA:27642"/>
        <dbReference type="ChEBI" id="CHEBI:16335"/>
        <dbReference type="ChEBI" id="CHEBI:16708"/>
        <dbReference type="ChEBI" id="CHEBI:43474"/>
        <dbReference type="ChEBI" id="CHEBI:57720"/>
        <dbReference type="EC" id="2.4.2.1"/>
    </reaction>
    <physiologicalReaction direction="left-to-right" evidence="8">
        <dbReference type="Rhea" id="RHEA:27643"/>
    </physiologicalReaction>
</comment>
<accession>A0A1A9F316</accession>
<reference evidence="11 12" key="2">
    <citation type="journal article" date="2018" name="Int. J. Syst. Evol. Microbiol.">
        <title>Marinobacterium aestuarii sp. nov., a benzene-degrading marine bacterium isolated from estuary sediment.</title>
        <authorList>
            <person name="Bae S.S."/>
            <person name="Jung J."/>
            <person name="Chung D."/>
            <person name="Baek K."/>
        </authorList>
    </citation>
    <scope>NUCLEOTIDE SEQUENCE [LARGE SCALE GENOMIC DNA]</scope>
    <source>
        <strain evidence="11 12">ST58-10</strain>
    </source>
</reference>
<evidence type="ECO:0000256" key="2">
    <source>
        <dbReference type="ARBA" id="ARBA00007353"/>
    </source>
</evidence>
<evidence type="ECO:0000256" key="8">
    <source>
        <dbReference type="ARBA" id="ARBA00048968"/>
    </source>
</evidence>
<organism evidence="11 12">
    <name type="scientific">Marinobacterium aestuarii</name>
    <dbReference type="NCBI Taxonomy" id="1821621"/>
    <lineage>
        <taxon>Bacteria</taxon>
        <taxon>Pseudomonadati</taxon>
        <taxon>Pseudomonadota</taxon>
        <taxon>Gammaproteobacteria</taxon>
        <taxon>Oceanospirillales</taxon>
        <taxon>Oceanospirillaceae</taxon>
        <taxon>Marinobacterium</taxon>
    </lineage>
</organism>
<gene>
    <name evidence="11" type="ORF">A8C75_20980</name>
</gene>
<evidence type="ECO:0000313" key="11">
    <source>
        <dbReference type="EMBL" id="ANG64704.1"/>
    </source>
</evidence>
<dbReference type="NCBIfam" id="TIGR00726">
    <property type="entry name" value="peptidoglycan editing factor PgeF"/>
    <property type="match status" value="1"/>
</dbReference>
<evidence type="ECO:0000256" key="3">
    <source>
        <dbReference type="ARBA" id="ARBA00022679"/>
    </source>
</evidence>
<comment type="similarity">
    <text evidence="2 10">Belongs to the purine nucleoside phosphorylase YfiH/LACC1 family.</text>
</comment>
<dbReference type="STRING" id="1821621.A8C75_20980"/>
<dbReference type="EMBL" id="CP015839">
    <property type="protein sequence ID" value="ANG64704.1"/>
    <property type="molecule type" value="Genomic_DNA"/>
</dbReference>
<evidence type="ECO:0000256" key="7">
    <source>
        <dbReference type="ARBA" id="ARBA00047989"/>
    </source>
</evidence>
<evidence type="ECO:0000256" key="9">
    <source>
        <dbReference type="ARBA" id="ARBA00049893"/>
    </source>
</evidence>
<name>A0A1A9F316_9GAMM</name>
<sequence length="241" mass="26239">MKLIHPQWPVSDRVQACVSTRLGGVSQGVFQGLNLGDHVGDDPQAVAQNRRRLTEQLGLERPAQWLQQVHGTEVVQALDDAQVRQADACWSDQSGQACVVMTADCLPVFFSDGRKVAVAHAGWRGLVAGILENTLAVFEQPGQVHCWLGPAIGPEAFEVGAEVRAAFCAAQPDAGQAFRPRDGVAGKYFADIYRLARLRLEVEGVASVSGGDFCTLQDAENFYSYRRDGETGRMASLIWLR</sequence>
<keyword evidence="5" id="KW-0378">Hydrolase</keyword>
<evidence type="ECO:0000313" key="12">
    <source>
        <dbReference type="Proteomes" id="UP000078070"/>
    </source>
</evidence>
<dbReference type="KEGG" id="mars:A8C75_20980"/>
<dbReference type="GO" id="GO:0017061">
    <property type="term" value="F:S-methyl-5-thioadenosine phosphorylase activity"/>
    <property type="evidence" value="ECO:0007669"/>
    <property type="project" value="UniProtKB-EC"/>
</dbReference>
<evidence type="ECO:0000256" key="6">
    <source>
        <dbReference type="ARBA" id="ARBA00022833"/>
    </source>
</evidence>
<reference evidence="12" key="1">
    <citation type="submission" date="2016-05" db="EMBL/GenBank/DDBJ databases">
        <authorList>
            <person name="Baek K."/>
            <person name="Yang S.-J."/>
        </authorList>
    </citation>
    <scope>NUCLEOTIDE SEQUENCE [LARGE SCALE GENOMIC DNA]</scope>
    <source>
        <strain evidence="12">ST58-10</strain>
    </source>
</reference>
<dbReference type="OrthoDB" id="4279at2"/>
<keyword evidence="12" id="KW-1185">Reference proteome</keyword>
<dbReference type="CDD" id="cd16833">
    <property type="entry name" value="YfiH"/>
    <property type="match status" value="1"/>
</dbReference>
<keyword evidence="6" id="KW-0862">Zinc</keyword>
<dbReference type="AlphaFoldDB" id="A0A1A9F316"/>
<protein>
    <recommendedName>
        <fullName evidence="10">Purine nucleoside phosphorylase</fullName>
    </recommendedName>
</protein>
<evidence type="ECO:0000256" key="10">
    <source>
        <dbReference type="RuleBase" id="RU361274"/>
    </source>
</evidence>
<comment type="catalytic activity">
    <reaction evidence="1">
        <text>inosine + phosphate = alpha-D-ribose 1-phosphate + hypoxanthine</text>
        <dbReference type="Rhea" id="RHEA:27646"/>
        <dbReference type="ChEBI" id="CHEBI:17368"/>
        <dbReference type="ChEBI" id="CHEBI:17596"/>
        <dbReference type="ChEBI" id="CHEBI:43474"/>
        <dbReference type="ChEBI" id="CHEBI:57720"/>
        <dbReference type="EC" id="2.4.2.1"/>
    </reaction>
    <physiologicalReaction direction="left-to-right" evidence="1">
        <dbReference type="Rhea" id="RHEA:27647"/>
    </physiologicalReaction>
</comment>
<dbReference type="Proteomes" id="UP000078070">
    <property type="component" value="Chromosome"/>
</dbReference>
<dbReference type="Pfam" id="PF02578">
    <property type="entry name" value="Cu-oxidase_4"/>
    <property type="match status" value="1"/>
</dbReference>
<evidence type="ECO:0000256" key="4">
    <source>
        <dbReference type="ARBA" id="ARBA00022723"/>
    </source>
</evidence>
<dbReference type="PANTHER" id="PTHR30616">
    <property type="entry name" value="UNCHARACTERIZED PROTEIN YFIH"/>
    <property type="match status" value="1"/>
</dbReference>
<dbReference type="InterPro" id="IPR011324">
    <property type="entry name" value="Cytotoxic_necrot_fac-like_cat"/>
</dbReference>
<dbReference type="GO" id="GO:0016787">
    <property type="term" value="F:hydrolase activity"/>
    <property type="evidence" value="ECO:0007669"/>
    <property type="project" value="UniProtKB-KW"/>
</dbReference>
<evidence type="ECO:0000256" key="1">
    <source>
        <dbReference type="ARBA" id="ARBA00000553"/>
    </source>
</evidence>
<dbReference type="InterPro" id="IPR038371">
    <property type="entry name" value="Cu_polyphenol_OxRdtase_sf"/>
</dbReference>
<dbReference type="RefSeq" id="WP_067386302.1">
    <property type="nucleotide sequence ID" value="NZ_CP015839.1"/>
</dbReference>
<evidence type="ECO:0000256" key="5">
    <source>
        <dbReference type="ARBA" id="ARBA00022801"/>
    </source>
</evidence>
<dbReference type="PANTHER" id="PTHR30616:SF2">
    <property type="entry name" value="PURINE NUCLEOSIDE PHOSPHORYLASE LACC1"/>
    <property type="match status" value="1"/>
</dbReference>
<comment type="catalytic activity">
    <reaction evidence="9">
        <text>S-methyl-5'-thioadenosine + phosphate = 5-(methylsulfanyl)-alpha-D-ribose 1-phosphate + adenine</text>
        <dbReference type="Rhea" id="RHEA:11852"/>
        <dbReference type="ChEBI" id="CHEBI:16708"/>
        <dbReference type="ChEBI" id="CHEBI:17509"/>
        <dbReference type="ChEBI" id="CHEBI:43474"/>
        <dbReference type="ChEBI" id="CHEBI:58533"/>
        <dbReference type="EC" id="2.4.2.28"/>
    </reaction>
    <physiologicalReaction direction="left-to-right" evidence="9">
        <dbReference type="Rhea" id="RHEA:11853"/>
    </physiologicalReaction>
</comment>
<keyword evidence="4" id="KW-0479">Metal-binding</keyword>